<evidence type="ECO:0000313" key="13">
    <source>
        <dbReference type="Proteomes" id="UP001159641"/>
    </source>
</evidence>
<dbReference type="GO" id="GO:0000978">
    <property type="term" value="F:RNA polymerase II cis-regulatory region sequence-specific DNA binding"/>
    <property type="evidence" value="ECO:0007669"/>
    <property type="project" value="TreeGrafter"/>
</dbReference>
<dbReference type="PANTHER" id="PTHR23233:SF19">
    <property type="entry name" value="SAL-LIKE PROTEIN 4"/>
    <property type="match status" value="1"/>
</dbReference>
<dbReference type="GO" id="GO:0008270">
    <property type="term" value="F:zinc ion binding"/>
    <property type="evidence" value="ECO:0007669"/>
    <property type="project" value="UniProtKB-KW"/>
</dbReference>
<dbReference type="SUPFAM" id="SSF57667">
    <property type="entry name" value="beta-beta-alpha zinc fingers"/>
    <property type="match status" value="1"/>
</dbReference>
<dbReference type="Proteomes" id="UP001159641">
    <property type="component" value="Unassembled WGS sequence"/>
</dbReference>
<evidence type="ECO:0000313" key="12">
    <source>
        <dbReference type="EMBL" id="KAJ8785135.1"/>
    </source>
</evidence>
<evidence type="ECO:0000256" key="9">
    <source>
        <dbReference type="ARBA" id="ARBA00038474"/>
    </source>
</evidence>
<keyword evidence="13" id="KW-1185">Reference proteome</keyword>
<dbReference type="AlphaFoldDB" id="A0AB34H2K2"/>
<keyword evidence="6" id="KW-0805">Transcription regulation</keyword>
<evidence type="ECO:0000256" key="2">
    <source>
        <dbReference type="ARBA" id="ARBA00022723"/>
    </source>
</evidence>
<gene>
    <name evidence="12" type="ORF">J1605_007691</name>
</gene>
<keyword evidence="3" id="KW-0677">Repeat</keyword>
<dbReference type="InterPro" id="IPR036236">
    <property type="entry name" value="Znf_C2H2_sf"/>
</dbReference>
<feature type="domain" description="C2H2-type" evidence="11">
    <location>
        <begin position="88"/>
        <end position="115"/>
    </location>
</feature>
<dbReference type="PROSITE" id="PS00028">
    <property type="entry name" value="ZINC_FINGER_C2H2_1"/>
    <property type="match status" value="1"/>
</dbReference>
<dbReference type="Gene3D" id="3.30.160.60">
    <property type="entry name" value="Classic Zinc Finger"/>
    <property type="match status" value="2"/>
</dbReference>
<evidence type="ECO:0000256" key="1">
    <source>
        <dbReference type="ARBA" id="ARBA00004123"/>
    </source>
</evidence>
<dbReference type="FunFam" id="3.30.160.60:FF:000989">
    <property type="entry name" value="Spalt like transcription factor 4"/>
    <property type="match status" value="1"/>
</dbReference>
<dbReference type="GO" id="GO:0005634">
    <property type="term" value="C:nucleus"/>
    <property type="evidence" value="ECO:0007669"/>
    <property type="project" value="UniProtKB-SubCell"/>
</dbReference>
<keyword evidence="8" id="KW-0539">Nucleus</keyword>
<dbReference type="PANTHER" id="PTHR23233">
    <property type="entry name" value="SAL-LIKE PROTEIN"/>
    <property type="match status" value="1"/>
</dbReference>
<evidence type="ECO:0000256" key="4">
    <source>
        <dbReference type="ARBA" id="ARBA00022771"/>
    </source>
</evidence>
<evidence type="ECO:0000256" key="10">
    <source>
        <dbReference type="PROSITE-ProRule" id="PRU00042"/>
    </source>
</evidence>
<comment type="subcellular location">
    <subcellularLocation>
        <location evidence="1">Nucleus</location>
    </subcellularLocation>
</comment>
<dbReference type="GO" id="GO:0000981">
    <property type="term" value="F:DNA-binding transcription factor activity, RNA polymerase II-specific"/>
    <property type="evidence" value="ECO:0007669"/>
    <property type="project" value="TreeGrafter"/>
</dbReference>
<dbReference type="PROSITE" id="PS50157">
    <property type="entry name" value="ZINC_FINGER_C2H2_2"/>
    <property type="match status" value="2"/>
</dbReference>
<accession>A0AB34H2K2</accession>
<evidence type="ECO:0000256" key="5">
    <source>
        <dbReference type="ARBA" id="ARBA00022833"/>
    </source>
</evidence>
<keyword evidence="4 10" id="KW-0863">Zinc-finger</keyword>
<evidence type="ECO:0000259" key="11">
    <source>
        <dbReference type="PROSITE" id="PS50157"/>
    </source>
</evidence>
<dbReference type="InterPro" id="IPR013087">
    <property type="entry name" value="Znf_C2H2_type"/>
</dbReference>
<keyword evidence="2" id="KW-0479">Metal-binding</keyword>
<evidence type="ECO:0000256" key="8">
    <source>
        <dbReference type="ARBA" id="ARBA00023242"/>
    </source>
</evidence>
<proteinExistence type="inferred from homology"/>
<dbReference type="EMBL" id="JAIQCJ010002027">
    <property type="protein sequence ID" value="KAJ8785135.1"/>
    <property type="molecule type" value="Genomic_DNA"/>
</dbReference>
<reference evidence="12 13" key="1">
    <citation type="submission" date="2022-11" db="EMBL/GenBank/DDBJ databases">
        <title>Whole genome sequence of Eschrichtius robustus ER-17-0199.</title>
        <authorList>
            <person name="Bruniche-Olsen A."/>
            <person name="Black A.N."/>
            <person name="Fields C.J."/>
            <person name="Walden K."/>
            <person name="Dewoody J.A."/>
        </authorList>
    </citation>
    <scope>NUCLEOTIDE SEQUENCE [LARGE SCALE GENOMIC DNA]</scope>
    <source>
        <strain evidence="12">ER-17-0199</strain>
        <tissue evidence="12">Blubber</tissue>
    </source>
</reference>
<dbReference type="SMART" id="SM00355">
    <property type="entry name" value="ZnF_C2H2"/>
    <property type="match status" value="2"/>
</dbReference>
<organism evidence="12 13">
    <name type="scientific">Eschrichtius robustus</name>
    <name type="common">California gray whale</name>
    <name type="synonym">Eschrichtius gibbosus</name>
    <dbReference type="NCBI Taxonomy" id="9764"/>
    <lineage>
        <taxon>Eukaryota</taxon>
        <taxon>Metazoa</taxon>
        <taxon>Chordata</taxon>
        <taxon>Craniata</taxon>
        <taxon>Vertebrata</taxon>
        <taxon>Euteleostomi</taxon>
        <taxon>Mammalia</taxon>
        <taxon>Eutheria</taxon>
        <taxon>Laurasiatheria</taxon>
        <taxon>Artiodactyla</taxon>
        <taxon>Whippomorpha</taxon>
        <taxon>Cetacea</taxon>
        <taxon>Mysticeti</taxon>
        <taxon>Eschrichtiidae</taxon>
        <taxon>Eschrichtius</taxon>
    </lineage>
</organism>
<evidence type="ECO:0000256" key="7">
    <source>
        <dbReference type="ARBA" id="ARBA00023163"/>
    </source>
</evidence>
<sequence length="147" mass="16330">MGPRCSPTSCRAPRGHCYLRPQALCTALRRGIRPVQERERKPPSVSPVHVKPKDEVLYKHKSTYCSKVLGTDSSLQIHLCSHTGERPFVCSVCGHRFTTKGNLMVHFHQHPQVKANPQLFAEFHDKMTAGSGLPYALSGPVSVDESL</sequence>
<feature type="domain" description="C2H2-type" evidence="11">
    <location>
        <begin position="60"/>
        <end position="87"/>
    </location>
</feature>
<evidence type="ECO:0000256" key="6">
    <source>
        <dbReference type="ARBA" id="ARBA00023015"/>
    </source>
</evidence>
<comment type="similarity">
    <text evidence="9">Belongs to the sal C2H2-type zinc-finger protein family.</text>
</comment>
<name>A0AB34H2K2_ESCRO</name>
<comment type="caution">
    <text evidence="12">The sequence shown here is derived from an EMBL/GenBank/DDBJ whole genome shotgun (WGS) entry which is preliminary data.</text>
</comment>
<keyword evidence="5" id="KW-0862">Zinc</keyword>
<dbReference type="InterPro" id="IPR051565">
    <property type="entry name" value="Sal_C2H2-zinc-finger"/>
</dbReference>
<keyword evidence="7" id="KW-0804">Transcription</keyword>
<evidence type="ECO:0000256" key="3">
    <source>
        <dbReference type="ARBA" id="ARBA00022737"/>
    </source>
</evidence>
<protein>
    <recommendedName>
        <fullName evidence="11">C2H2-type domain-containing protein</fullName>
    </recommendedName>
</protein>